<comment type="caution">
    <text evidence="1">The sequence shown here is derived from an EMBL/GenBank/DDBJ whole genome shotgun (WGS) entry which is preliminary data.</text>
</comment>
<accession>A0A5J4UL14</accession>
<dbReference type="EMBL" id="SNRW01014914">
    <property type="protein sequence ID" value="KAA6370953.1"/>
    <property type="molecule type" value="Genomic_DNA"/>
</dbReference>
<dbReference type="AlphaFoldDB" id="A0A5J4UL14"/>
<evidence type="ECO:0000313" key="1">
    <source>
        <dbReference type="EMBL" id="KAA6370953.1"/>
    </source>
</evidence>
<reference evidence="1 2" key="1">
    <citation type="submission" date="2019-03" db="EMBL/GenBank/DDBJ databases">
        <title>Single cell metagenomics reveals metabolic interactions within the superorganism composed of flagellate Streblomastix strix and complex community of Bacteroidetes bacteria on its surface.</title>
        <authorList>
            <person name="Treitli S.C."/>
            <person name="Kolisko M."/>
            <person name="Husnik F."/>
            <person name="Keeling P."/>
            <person name="Hampl V."/>
        </authorList>
    </citation>
    <scope>NUCLEOTIDE SEQUENCE [LARGE SCALE GENOMIC DNA]</scope>
    <source>
        <strain evidence="1">ST1C</strain>
    </source>
</reference>
<evidence type="ECO:0000313" key="2">
    <source>
        <dbReference type="Proteomes" id="UP000324800"/>
    </source>
</evidence>
<gene>
    <name evidence="1" type="ORF">EZS28_033521</name>
</gene>
<dbReference type="Proteomes" id="UP000324800">
    <property type="component" value="Unassembled WGS sequence"/>
</dbReference>
<organism evidence="1 2">
    <name type="scientific">Streblomastix strix</name>
    <dbReference type="NCBI Taxonomy" id="222440"/>
    <lineage>
        <taxon>Eukaryota</taxon>
        <taxon>Metamonada</taxon>
        <taxon>Preaxostyla</taxon>
        <taxon>Oxymonadida</taxon>
        <taxon>Streblomastigidae</taxon>
        <taxon>Streblomastix</taxon>
    </lineage>
</organism>
<proteinExistence type="predicted"/>
<name>A0A5J4UL14_9EUKA</name>
<sequence>MMIMANYIFQLKVDCLMIGILDLEQATELHQADSNSKEDIGIGTQFGELTDKGLDNEDANIYDYIVDGTSEHVDKLDAEIEVLNMGVYFQRDNEDI</sequence>
<protein>
    <submittedName>
        <fullName evidence="1">Uncharacterized protein</fullName>
    </submittedName>
</protein>